<dbReference type="PANTHER" id="PTHR12460:SF0">
    <property type="entry name" value="CID DOMAIN-CONTAINING PROTEIN-RELATED"/>
    <property type="match status" value="1"/>
</dbReference>
<evidence type="ECO:0000256" key="1">
    <source>
        <dbReference type="SAM" id="MobiDB-lite"/>
    </source>
</evidence>
<evidence type="ECO:0000259" key="2">
    <source>
        <dbReference type="PROSITE" id="PS51391"/>
    </source>
</evidence>
<accession>A0A1B2J7U8</accession>
<dbReference type="GO" id="GO:0099122">
    <property type="term" value="F:RNA polymerase II C-terminal domain binding"/>
    <property type="evidence" value="ECO:0007669"/>
    <property type="project" value="InterPro"/>
</dbReference>
<dbReference type="Gene3D" id="1.25.40.90">
    <property type="match status" value="1"/>
</dbReference>
<dbReference type="Proteomes" id="UP000094565">
    <property type="component" value="Chromosome 1"/>
</dbReference>
<dbReference type="Pfam" id="PF04818">
    <property type="entry name" value="CID"/>
    <property type="match status" value="1"/>
</dbReference>
<reference evidence="3 4" key="1">
    <citation type="submission" date="2016-02" db="EMBL/GenBank/DDBJ databases">
        <title>Comparative genomic and transcriptomic foundation for Pichia pastoris.</title>
        <authorList>
            <person name="Love K.R."/>
            <person name="Shah K.A."/>
            <person name="Whittaker C.A."/>
            <person name="Wu J."/>
            <person name="Bartlett M.C."/>
            <person name="Ma D."/>
            <person name="Leeson R.L."/>
            <person name="Priest M."/>
            <person name="Young S.K."/>
            <person name="Love J.C."/>
        </authorList>
    </citation>
    <scope>NUCLEOTIDE SEQUENCE [LARGE SCALE GENOMIC DNA]</scope>
    <source>
        <strain evidence="3 4">ATCC 28485</strain>
    </source>
</reference>
<dbReference type="CDD" id="cd17003">
    <property type="entry name" value="CID_Rtt103"/>
    <property type="match status" value="1"/>
</dbReference>
<dbReference type="GO" id="GO:0031124">
    <property type="term" value="P:mRNA 3'-end processing"/>
    <property type="evidence" value="ECO:0007669"/>
    <property type="project" value="InterPro"/>
</dbReference>
<dbReference type="PANTHER" id="PTHR12460">
    <property type="entry name" value="CYCLIN-DEPENDENT KINASE INHIBITOR-RELATED PROTEIN"/>
    <property type="match status" value="1"/>
</dbReference>
<evidence type="ECO:0000313" key="4">
    <source>
        <dbReference type="Proteomes" id="UP000094565"/>
    </source>
</evidence>
<dbReference type="InterPro" id="IPR047883">
    <property type="entry name" value="Rtt103-like_CID"/>
</dbReference>
<protein>
    <submittedName>
        <fullName evidence="3">BA75_00913T0</fullName>
    </submittedName>
</protein>
<dbReference type="OrthoDB" id="10069473at2759"/>
<sequence>MSYSKDIVLEKLASLEETQISIQSIGQWCLFHHRHAPETVAIWSEFVGSTQTKKLAGLYLANEIIQQSRAKRKNTFLDEFAKVLPSTLEQIYPSMISTHQAKLKRIIDVWSQRKIFDSDLIHRLYQSIQDQKANSGLSSSSSNSPPINSGDLAPEISSLSALFNRISTLKSATSLVVNQINEKYSNLFDTETLPGTDIYLKQLGDLSTLITSTKSKSQEIEELRDSIINELKKLIQVQESWITKDAESLGSLDEKLSTVQQKESELKEFINDVEEEDGIPQYAASSDEEGEENNSKKRKLESPPTETADPGEQPTNPVHPQLSSILESLSRTTGLTPEPASTSDDSATTTQRQDETPVSSSINPALASLLSKLNG</sequence>
<evidence type="ECO:0000313" key="3">
    <source>
        <dbReference type="EMBL" id="ANZ74081.1"/>
    </source>
</evidence>
<dbReference type="InterPro" id="IPR006569">
    <property type="entry name" value="CID_dom"/>
</dbReference>
<feature type="region of interest" description="Disordered" evidence="1">
    <location>
        <begin position="283"/>
        <end position="375"/>
    </location>
</feature>
<dbReference type="SUPFAM" id="SSF48464">
    <property type="entry name" value="ENTH/VHS domain"/>
    <property type="match status" value="1"/>
</dbReference>
<keyword evidence="4" id="KW-1185">Reference proteome</keyword>
<dbReference type="PROSITE" id="PS51391">
    <property type="entry name" value="CID"/>
    <property type="match status" value="1"/>
</dbReference>
<feature type="domain" description="CID" evidence="2">
    <location>
        <begin position="1"/>
        <end position="132"/>
    </location>
</feature>
<organism evidence="3 4">
    <name type="scientific">Komagataella pastoris</name>
    <name type="common">Yeast</name>
    <name type="synonym">Pichia pastoris</name>
    <dbReference type="NCBI Taxonomy" id="4922"/>
    <lineage>
        <taxon>Eukaryota</taxon>
        <taxon>Fungi</taxon>
        <taxon>Dikarya</taxon>
        <taxon>Ascomycota</taxon>
        <taxon>Saccharomycotina</taxon>
        <taxon>Pichiomycetes</taxon>
        <taxon>Pichiales</taxon>
        <taxon>Pichiaceae</taxon>
        <taxon>Komagataella</taxon>
    </lineage>
</organism>
<feature type="compositionally biased region" description="Low complexity" evidence="1">
    <location>
        <begin position="340"/>
        <end position="350"/>
    </location>
</feature>
<name>A0A1B2J7U8_PICPA</name>
<dbReference type="SMART" id="SM00582">
    <property type="entry name" value="RPR"/>
    <property type="match status" value="1"/>
</dbReference>
<dbReference type="EMBL" id="CP014584">
    <property type="protein sequence ID" value="ANZ74081.1"/>
    <property type="molecule type" value="Genomic_DNA"/>
</dbReference>
<gene>
    <name evidence="3" type="primary">RTT103</name>
    <name evidence="3" type="ORF">ATY40_BA7500913</name>
</gene>
<feature type="compositionally biased region" description="Polar residues" evidence="1">
    <location>
        <begin position="313"/>
        <end position="335"/>
    </location>
</feature>
<proteinExistence type="predicted"/>
<dbReference type="InterPro" id="IPR008942">
    <property type="entry name" value="ENTH_VHS"/>
</dbReference>
<dbReference type="AlphaFoldDB" id="A0A1B2J7U8"/>